<organism evidence="6">
    <name type="scientific">Arcobacter sp. AZ-2023</name>
    <dbReference type="NCBI Taxonomy" id="3074453"/>
    <lineage>
        <taxon>Bacteria</taxon>
        <taxon>Pseudomonadati</taxon>
        <taxon>Campylobacterota</taxon>
        <taxon>Epsilonproteobacteria</taxon>
        <taxon>Campylobacterales</taxon>
        <taxon>Arcobacteraceae</taxon>
        <taxon>Arcobacter</taxon>
    </lineage>
</organism>
<sequence length="144" mass="16707">MKKAWIENNIVRDICQGEPLEYFHPDIAKNYDTDVPDDVEVGAELIDGEWVNPAPIEPVEPEIVYEKVSPIEFKMLFTMSERLAINPLKQTDEIIKDWFEILDDARLTFVDLGLKSTQDALSYLVTLEILTEDRKLQILRNEKI</sequence>
<gene>
    <name evidence="2" type="ORF">RJG51_03000</name>
    <name evidence="1" type="ORF">RJG52_07250</name>
    <name evidence="3" type="ORF">RJG53_10240</name>
    <name evidence="5" type="ORF">RJG55_07255</name>
    <name evidence="4" type="ORF">RJG56_10120</name>
    <name evidence="6" type="ORF">RJG57_04115</name>
</gene>
<dbReference type="EMBL" id="CP134850">
    <property type="protein sequence ID" value="WNL21089.1"/>
    <property type="molecule type" value="Genomic_DNA"/>
</dbReference>
<evidence type="ECO:0000313" key="2">
    <source>
        <dbReference type="EMBL" id="WNL15168.1"/>
    </source>
</evidence>
<evidence type="ECO:0000313" key="1">
    <source>
        <dbReference type="EMBL" id="WNL11724.1"/>
    </source>
</evidence>
<evidence type="ECO:0000313" key="6">
    <source>
        <dbReference type="EMBL" id="WNL26359.1"/>
    </source>
</evidence>
<dbReference type="EMBL" id="CP134851">
    <property type="protein sequence ID" value="WNL22749.1"/>
    <property type="molecule type" value="Genomic_DNA"/>
</dbReference>
<dbReference type="EMBL" id="CP134852">
    <property type="protein sequence ID" value="WNL26359.1"/>
    <property type="molecule type" value="Genomic_DNA"/>
</dbReference>
<evidence type="ECO:0000313" key="3">
    <source>
        <dbReference type="EMBL" id="WNL18950.1"/>
    </source>
</evidence>
<proteinExistence type="predicted"/>
<evidence type="ECO:0000313" key="5">
    <source>
        <dbReference type="EMBL" id="WNL22749.1"/>
    </source>
</evidence>
<accession>A0AA96IDJ7</accession>
<protein>
    <submittedName>
        <fullName evidence="6">Uncharacterized protein</fullName>
    </submittedName>
</protein>
<dbReference type="AlphaFoldDB" id="A0AA96IDJ7"/>
<reference evidence="6" key="1">
    <citation type="submission" date="2023-09" db="EMBL/GenBank/DDBJ databases">
        <title>Arcobacter tbilisiensis sp. nov. isolated from chicken meat in Tbilisi, Georgia.</title>
        <authorList>
            <person name="Matthias R."/>
            <person name="Zautner A.E."/>
        </authorList>
    </citation>
    <scope>NUCLEOTIDE SEQUENCE</scope>
    <source>
        <strain evidence="6">LEO 70</strain>
        <strain evidence="5">LEO 74</strain>
        <strain evidence="4">LEO 79</strain>
        <strain evidence="3">LEO 99</strain>
    </source>
</reference>
<dbReference type="EMBL" id="CP134844">
    <property type="protein sequence ID" value="WNL11724.1"/>
    <property type="molecule type" value="Genomic_DNA"/>
</dbReference>
<evidence type="ECO:0000313" key="4">
    <source>
        <dbReference type="EMBL" id="WNL21089.1"/>
    </source>
</evidence>
<name>A0AA96IDJ7_9BACT</name>
<dbReference type="EMBL" id="CP134845">
    <property type="protein sequence ID" value="WNL15168.1"/>
    <property type="molecule type" value="Genomic_DNA"/>
</dbReference>
<dbReference type="EMBL" id="CP134849">
    <property type="protein sequence ID" value="WNL18950.1"/>
    <property type="molecule type" value="Genomic_DNA"/>
</dbReference>
<reference evidence="1" key="2">
    <citation type="submission" date="2023-09" db="EMBL/GenBank/DDBJ databases">
        <title>Characterization of Arcobacter Isolates from Retail Chicken Sold in Supermarkets in Tbilisi, Georgia.</title>
        <authorList>
            <person name="Matthias R."/>
            <person name="Zautner A.E."/>
        </authorList>
    </citation>
    <scope>NUCLEOTIDE SEQUENCE</scope>
    <source>
        <strain evidence="2">LEO 108</strain>
        <strain evidence="1">LEO 109</strain>
    </source>
</reference>